<dbReference type="Gene3D" id="1.10.10.2840">
    <property type="entry name" value="PucR C-terminal helix-turn-helix domain"/>
    <property type="match status" value="1"/>
</dbReference>
<evidence type="ECO:0000313" key="4">
    <source>
        <dbReference type="EMBL" id="ANZ32271.1"/>
    </source>
</evidence>
<dbReference type="Gene3D" id="3.30.1380.20">
    <property type="entry name" value="Trafficking protein particle complex subunit 3"/>
    <property type="match status" value="1"/>
</dbReference>
<evidence type="ECO:0000256" key="2">
    <source>
        <dbReference type="SAM" id="Coils"/>
    </source>
</evidence>
<dbReference type="EMBL" id="CP016623">
    <property type="protein sequence ID" value="ANZ32271.1"/>
    <property type="molecule type" value="Genomic_DNA"/>
</dbReference>
<protein>
    <recommendedName>
        <fullName evidence="3">4-vinyl reductase 4VR domain-containing protein</fullName>
    </recommendedName>
</protein>
<dbReference type="InterPro" id="IPR051448">
    <property type="entry name" value="CdaR-like_regulators"/>
</dbReference>
<feature type="coiled-coil region" evidence="2">
    <location>
        <begin position="200"/>
        <end position="234"/>
    </location>
</feature>
<dbReference type="PANTHER" id="PTHR33744:SF1">
    <property type="entry name" value="DNA-BINDING TRANSCRIPTIONAL ACTIVATOR ADER"/>
    <property type="match status" value="1"/>
</dbReference>
<dbReference type="InterPro" id="IPR025736">
    <property type="entry name" value="PucR_C-HTH_dom"/>
</dbReference>
<dbReference type="InterPro" id="IPR024096">
    <property type="entry name" value="NO_sig/Golgi_transp_ligand-bd"/>
</dbReference>
<dbReference type="SMART" id="SM00989">
    <property type="entry name" value="V4R"/>
    <property type="match status" value="1"/>
</dbReference>
<evidence type="ECO:0000256" key="1">
    <source>
        <dbReference type="ARBA" id="ARBA00006754"/>
    </source>
</evidence>
<dbReference type="InterPro" id="IPR041522">
    <property type="entry name" value="CdaR_GGDEF"/>
</dbReference>
<dbReference type="GeneID" id="56927603"/>
<dbReference type="AlphaFoldDB" id="A0AAN0YS83"/>
<dbReference type="SUPFAM" id="SSF111126">
    <property type="entry name" value="Ligand-binding domain in the NO signalling and Golgi transport"/>
    <property type="match status" value="1"/>
</dbReference>
<gene>
    <name evidence="4" type="ORF">BCV53_19425</name>
</gene>
<comment type="similarity">
    <text evidence="1">Belongs to the CdaR family.</text>
</comment>
<dbReference type="PANTHER" id="PTHR33744">
    <property type="entry name" value="CARBOHYDRATE DIACID REGULATOR"/>
    <property type="match status" value="1"/>
</dbReference>
<dbReference type="Pfam" id="PF17853">
    <property type="entry name" value="GGDEF_2"/>
    <property type="match status" value="1"/>
</dbReference>
<evidence type="ECO:0000259" key="3">
    <source>
        <dbReference type="SMART" id="SM00989"/>
    </source>
</evidence>
<feature type="domain" description="4-vinyl reductase 4VR" evidence="3">
    <location>
        <begin position="117"/>
        <end position="179"/>
    </location>
</feature>
<dbReference type="Proteomes" id="UP000093052">
    <property type="component" value="Plasmid pNCI001"/>
</dbReference>
<dbReference type="Pfam" id="PF06505">
    <property type="entry name" value="XylR_N"/>
    <property type="match status" value="1"/>
</dbReference>
<dbReference type="RefSeq" id="WP_042386010.1">
    <property type="nucleotide sequence ID" value="NZ_CP016623.1"/>
</dbReference>
<accession>A0AAN0YS83</accession>
<evidence type="ECO:0000313" key="5">
    <source>
        <dbReference type="Proteomes" id="UP000093052"/>
    </source>
</evidence>
<dbReference type="InterPro" id="IPR004096">
    <property type="entry name" value="V4R"/>
</dbReference>
<organism evidence="4 5">
    <name type="scientific">Parageobacillus thermoglucosidasius</name>
    <name type="common">Geobacillus thermoglucosidasius</name>
    <dbReference type="NCBI Taxonomy" id="1426"/>
    <lineage>
        <taxon>Bacteria</taxon>
        <taxon>Bacillati</taxon>
        <taxon>Bacillota</taxon>
        <taxon>Bacilli</taxon>
        <taxon>Bacillales</taxon>
        <taxon>Anoxybacillaceae</taxon>
        <taxon>Parageobacillus</taxon>
    </lineage>
</organism>
<dbReference type="InterPro" id="IPR042070">
    <property type="entry name" value="PucR_C-HTH_sf"/>
</dbReference>
<keyword evidence="4" id="KW-0614">Plasmid</keyword>
<sequence>MRADELDLTRIYKFSTLHNPNDPQERVVTVPTAALGMLRHELIETLGIERTKGFLLRHGWHCGVNDAQKVLEMDWDSKKELLFVGPKMHTLHGYLEEVDVLVAEADFSNGRMHHEAIWKNSYEAEEHLKRFGPSDQPVCHTLVGYASGYLSTILGKKVIAKEIKCKAMGYEHCHAVCRTVEEWNGEIDDELKYYKADNIIGELDETFRKLKIERDNLSKAYEVQQKLMEEVLKENDLSSITNALHQITKIPVFIEDVNFNPIAVAGCPEQDAPFSSESFKKWIHKKKKHFKDLKTLKQALFLEISPTHKRLMTPIYLDRKIVGYCSFLYQETAPQEVDKLIIQHGALACSLYLLNERTRFNTEQRIKGNFLDDILSKQISFEEMTKRAYYIGFQLNDPYFMIAIDTLLQKPSVKEELEFNDDLINDISIFMKNRGLNALLGQKSGKVIVLLSECLLLKNKMNKENFCKALIDYCSSKYPQYLFKVGISSSTHSIEEASQLYEECLSALKVANRHQRIVFFDSLGIEGIMFQMKNISPIQKFIHKKLGKLIEEDKSRDMEFTKTLYYYLSNGCNVHKTARAMNFSISGLRYRLQKINEILQMDINLPSVSYQMYLSLRLLIYWGELDIDLDLTFAEKELVEDD</sequence>
<dbReference type="Pfam" id="PF02830">
    <property type="entry name" value="V4R"/>
    <property type="match status" value="1"/>
</dbReference>
<name>A0AAN0YS83_PARTM</name>
<geneLocation type="plasmid" evidence="4 5">
    <name>pNCI001</name>
</geneLocation>
<reference evidence="5" key="1">
    <citation type="journal article" date="2016" name="Genome Announc.">
        <title>Complete Genome Sequence of Geobacillus thermoglucosidasius NCIMB 11955, the Progenitor of a Bioethanol Production Strain.</title>
        <authorList>
            <person name="Sheng L."/>
            <person name="Zhang Y."/>
            <person name="Minton N.P."/>
        </authorList>
    </citation>
    <scope>NUCLEOTIDE SEQUENCE [LARGE SCALE GENOMIC DNA]</scope>
    <source>
        <strain evidence="5">NCIMB 11955</strain>
    </source>
</reference>
<keyword evidence="5" id="KW-1185">Reference proteome</keyword>
<keyword evidence="2" id="KW-0175">Coiled coil</keyword>
<dbReference type="InterPro" id="IPR010523">
    <property type="entry name" value="XylR_N"/>
</dbReference>
<proteinExistence type="inferred from homology"/>
<dbReference type="Pfam" id="PF13556">
    <property type="entry name" value="HTH_30"/>
    <property type="match status" value="1"/>
</dbReference>